<evidence type="ECO:0000313" key="2">
    <source>
        <dbReference type="Proteomes" id="UP000673552"/>
    </source>
</evidence>
<dbReference type="Proteomes" id="UP000673552">
    <property type="component" value="Chromosome 32"/>
</dbReference>
<proteinExistence type="predicted"/>
<dbReference type="AlphaFoldDB" id="A0A836FWL4"/>
<dbReference type="KEGG" id="lmat:92512008"/>
<reference evidence="1 2" key="1">
    <citation type="submission" date="2021-03" db="EMBL/GenBank/DDBJ databases">
        <title>Leishmania (Mundinia) martiniquensis Genome sequencing and assembly.</title>
        <authorList>
            <person name="Almutairi H."/>
            <person name="Gatherer D."/>
        </authorList>
    </citation>
    <scope>NUCLEOTIDE SEQUENCE [LARGE SCALE GENOMIC DNA]</scope>
    <source>
        <strain evidence="1">LSCM1</strain>
    </source>
</reference>
<comment type="caution">
    <text evidence="1">The sequence shown here is derived from an EMBL/GenBank/DDBJ whole genome shotgun (WGS) entry which is preliminary data.</text>
</comment>
<sequence>MWRIKMAGLATGFAITCASYYRIFALGMLEARAAHEKRFASIEEQLLVAARDAVKAAPAELNVGVQAAPTPPSQ</sequence>
<gene>
    <name evidence="1" type="ORF">LSCM1_01898</name>
</gene>
<dbReference type="GeneID" id="92512008"/>
<accession>A0A836FWL4</accession>
<keyword evidence="2" id="KW-1185">Reference proteome</keyword>
<protein>
    <submittedName>
        <fullName evidence="1">Uncharacterized protein</fullName>
    </submittedName>
</protein>
<dbReference type="EMBL" id="JAFEUZ010000032">
    <property type="protein sequence ID" value="KAG5470652.1"/>
    <property type="molecule type" value="Genomic_DNA"/>
</dbReference>
<dbReference type="RefSeq" id="XP_067176045.1">
    <property type="nucleotide sequence ID" value="XM_067319496.1"/>
</dbReference>
<evidence type="ECO:0000313" key="1">
    <source>
        <dbReference type="EMBL" id="KAG5470652.1"/>
    </source>
</evidence>
<name>A0A836FWL4_9TRYP</name>
<dbReference type="OrthoDB" id="263984at2759"/>
<dbReference type="SMR" id="A0A836FWL4"/>
<organism evidence="1 2">
    <name type="scientific">Leishmania martiniquensis</name>
    <dbReference type="NCBI Taxonomy" id="1580590"/>
    <lineage>
        <taxon>Eukaryota</taxon>
        <taxon>Discoba</taxon>
        <taxon>Euglenozoa</taxon>
        <taxon>Kinetoplastea</taxon>
        <taxon>Metakinetoplastina</taxon>
        <taxon>Trypanosomatida</taxon>
        <taxon>Trypanosomatidae</taxon>
        <taxon>Leishmaniinae</taxon>
        <taxon>Leishmania</taxon>
    </lineage>
</organism>